<feature type="transmembrane region" description="Helical" evidence="11">
    <location>
        <begin position="299"/>
        <end position="319"/>
    </location>
</feature>
<evidence type="ECO:0000256" key="9">
    <source>
        <dbReference type="ARBA" id="ARBA00023201"/>
    </source>
</evidence>
<feature type="transmembrane region" description="Helical" evidence="11">
    <location>
        <begin position="86"/>
        <end position="108"/>
    </location>
</feature>
<sequence length="610" mass="64236">MSFTPRARLINPRLGTYFAIFASAFAALVLMLLMLEQLGADDGLTRAALLFGMLTMVVGIGLLSFTRDPLEYFASGRRVPAVYCGIGLAISTFGATGIACLTGVLFIIGYDGLWIINGAIAGFVVTAVLLAPFLRKFGTFTIPTYLGRRFDSRMLRIVSAALLAVPTLLMFAAELSMGSRAVAWLSGGGQTLAMLVMVLAVFIGLVLGGMRSLTWSNVATAIVAGAALFVPVAIIAVLLGYLPLPQLSHGPVIRGVGRVEAIQGLPIVAQSFLTLNLPPDAMQPIAKRFSEPFGAISPLAFVLATLTTMAGVAAAPWLLPRMATAPGVYEARKSLGWATFFFGAIMLTCATIAVFMRHYLLDVTGASLASPPEWLRTLSAEGFAEISTRGTQLAMTSVNFDRDSILLALPMAAGLPMVFAYLAAAGIVAAAFAAATATALTLANLLSEDIVSGLSWKPPGDAFRLGAGRIMLALVMTFGGVVAVVANSDALKLLMWALALTGASAFPVLIASIWWKRINEFGAFAGLVTGFAVGVLIILAGEAGLISVSSALAAVFALPSSVLAMVVVSLTTTPPSRHVMELVLDLRVPGGELLYDREMRIMKQKERKRH</sequence>
<feature type="transmembrane region" description="Helical" evidence="11">
    <location>
        <begin position="340"/>
        <end position="360"/>
    </location>
</feature>
<keyword evidence="9" id="KW-0406">Ion transport</keyword>
<dbReference type="Pfam" id="PF00474">
    <property type="entry name" value="SSF"/>
    <property type="match status" value="1"/>
</dbReference>
<keyword evidence="6" id="KW-0769">Symport</keyword>
<comment type="similarity">
    <text evidence="2 10">Belongs to the sodium:solute symporter (SSF) (TC 2.A.21) family.</text>
</comment>
<dbReference type="PANTHER" id="PTHR48086">
    <property type="entry name" value="SODIUM/PROLINE SYMPORTER-RELATED"/>
    <property type="match status" value="1"/>
</dbReference>
<feature type="transmembrane region" description="Helical" evidence="11">
    <location>
        <begin position="47"/>
        <end position="65"/>
    </location>
</feature>
<evidence type="ECO:0000256" key="6">
    <source>
        <dbReference type="ARBA" id="ARBA00022847"/>
    </source>
</evidence>
<proteinExistence type="inferred from homology"/>
<evidence type="ECO:0000256" key="5">
    <source>
        <dbReference type="ARBA" id="ARBA00022692"/>
    </source>
</evidence>
<keyword evidence="4" id="KW-1003">Cell membrane</keyword>
<evidence type="ECO:0000256" key="4">
    <source>
        <dbReference type="ARBA" id="ARBA00022475"/>
    </source>
</evidence>
<protein>
    <submittedName>
        <fullName evidence="12">Cation/acetate symporter</fullName>
    </submittedName>
</protein>
<evidence type="ECO:0000313" key="12">
    <source>
        <dbReference type="EMBL" id="SDO16483.1"/>
    </source>
</evidence>
<feature type="transmembrane region" description="Helical" evidence="11">
    <location>
        <begin position="192"/>
        <end position="210"/>
    </location>
</feature>
<evidence type="ECO:0000256" key="10">
    <source>
        <dbReference type="RuleBase" id="RU362091"/>
    </source>
</evidence>
<dbReference type="PANTHER" id="PTHR48086:SF5">
    <property type="entry name" value="NA(+):SOLUTE SYMPORTER (SSF FAMILY)"/>
    <property type="match status" value="1"/>
</dbReference>
<keyword evidence="3" id="KW-0813">Transport</keyword>
<dbReference type="EMBL" id="FNJC01000001">
    <property type="protein sequence ID" value="SDO16483.1"/>
    <property type="molecule type" value="Genomic_DNA"/>
</dbReference>
<dbReference type="PROSITE" id="PS00457">
    <property type="entry name" value="NA_SOLUT_SYMP_2"/>
    <property type="match status" value="1"/>
</dbReference>
<reference evidence="12 13" key="1">
    <citation type="submission" date="2016-10" db="EMBL/GenBank/DDBJ databases">
        <authorList>
            <person name="Varghese N."/>
            <person name="Submissions S."/>
        </authorList>
    </citation>
    <scope>NUCLEOTIDE SEQUENCE [LARGE SCALE GENOMIC DNA]</scope>
    <source>
        <strain evidence="12 13">CGMCC 1.6497</strain>
    </source>
</reference>
<keyword evidence="8 11" id="KW-0472">Membrane</keyword>
<dbReference type="RefSeq" id="WP_090226303.1">
    <property type="nucleotide sequence ID" value="NZ_FNJC01000001.1"/>
</dbReference>
<keyword evidence="5 11" id="KW-0812">Transmembrane</keyword>
<comment type="caution">
    <text evidence="12">The sequence shown here is derived from an EMBL/GenBank/DDBJ whole genome shotgun (WGS) entry which is preliminary data.</text>
</comment>
<evidence type="ECO:0000256" key="11">
    <source>
        <dbReference type="SAM" id="Phobius"/>
    </source>
</evidence>
<keyword evidence="13" id="KW-1185">Reference proteome</keyword>
<dbReference type="InterPro" id="IPR038377">
    <property type="entry name" value="Na/Glc_symporter_sf"/>
</dbReference>
<evidence type="ECO:0000256" key="2">
    <source>
        <dbReference type="ARBA" id="ARBA00006434"/>
    </source>
</evidence>
<evidence type="ECO:0000313" key="13">
    <source>
        <dbReference type="Proteomes" id="UP000198795"/>
    </source>
</evidence>
<dbReference type="InterPro" id="IPR001734">
    <property type="entry name" value="Na/solute_symporter"/>
</dbReference>
<feature type="transmembrane region" description="Helical" evidence="11">
    <location>
        <begin position="418"/>
        <end position="446"/>
    </location>
</feature>
<feature type="transmembrane region" description="Helical" evidence="11">
    <location>
        <begin position="14"/>
        <end position="35"/>
    </location>
</feature>
<comment type="subcellular location">
    <subcellularLocation>
        <location evidence="1">Membrane</location>
        <topology evidence="1">Multi-pass membrane protein</topology>
    </subcellularLocation>
</comment>
<evidence type="ECO:0000256" key="1">
    <source>
        <dbReference type="ARBA" id="ARBA00004141"/>
    </source>
</evidence>
<evidence type="ECO:0000256" key="7">
    <source>
        <dbReference type="ARBA" id="ARBA00022989"/>
    </source>
</evidence>
<dbReference type="InterPro" id="IPR050277">
    <property type="entry name" value="Sodium:Solute_Symporter"/>
</dbReference>
<name>A0A1H0HBK3_9HYPH</name>
<keyword evidence="9" id="KW-0739">Sodium transport</keyword>
<keyword evidence="7 11" id="KW-1133">Transmembrane helix</keyword>
<dbReference type="Proteomes" id="UP000198795">
    <property type="component" value="Unassembled WGS sequence"/>
</dbReference>
<organism evidence="12 13">
    <name type="scientific">Filomicrobium insigne</name>
    <dbReference type="NCBI Taxonomy" id="418854"/>
    <lineage>
        <taxon>Bacteria</taxon>
        <taxon>Pseudomonadati</taxon>
        <taxon>Pseudomonadota</taxon>
        <taxon>Alphaproteobacteria</taxon>
        <taxon>Hyphomicrobiales</taxon>
        <taxon>Hyphomicrobiaceae</taxon>
        <taxon>Filomicrobium</taxon>
    </lineage>
</organism>
<dbReference type="InterPro" id="IPR018212">
    <property type="entry name" value="Na/solute_symporter_CS"/>
</dbReference>
<gene>
    <name evidence="12" type="ORF">SAMN04488061_0456</name>
</gene>
<feature type="transmembrane region" description="Helical" evidence="11">
    <location>
        <begin position="467"/>
        <end position="487"/>
    </location>
</feature>
<feature type="transmembrane region" description="Helical" evidence="11">
    <location>
        <begin position="493"/>
        <end position="514"/>
    </location>
</feature>
<accession>A0A1H0HBK3</accession>
<feature type="transmembrane region" description="Helical" evidence="11">
    <location>
        <begin position="222"/>
        <end position="242"/>
    </location>
</feature>
<feature type="transmembrane region" description="Helical" evidence="11">
    <location>
        <begin position="546"/>
        <end position="570"/>
    </location>
</feature>
<dbReference type="PROSITE" id="PS50283">
    <property type="entry name" value="NA_SOLUT_SYMP_3"/>
    <property type="match status" value="1"/>
</dbReference>
<keyword evidence="9" id="KW-0915">Sodium</keyword>
<evidence type="ECO:0000256" key="3">
    <source>
        <dbReference type="ARBA" id="ARBA00022448"/>
    </source>
</evidence>
<dbReference type="Gene3D" id="1.20.1730.10">
    <property type="entry name" value="Sodium/glucose cotransporter"/>
    <property type="match status" value="1"/>
</dbReference>
<feature type="transmembrane region" description="Helical" evidence="11">
    <location>
        <begin position="521"/>
        <end position="540"/>
    </location>
</feature>
<evidence type="ECO:0000256" key="8">
    <source>
        <dbReference type="ARBA" id="ARBA00023136"/>
    </source>
</evidence>
<feature type="transmembrane region" description="Helical" evidence="11">
    <location>
        <begin position="154"/>
        <end position="172"/>
    </location>
</feature>
<feature type="transmembrane region" description="Helical" evidence="11">
    <location>
        <begin position="114"/>
        <end position="134"/>
    </location>
</feature>